<name>A0A0W0GH14_9CHLR</name>
<organism evidence="2 3">
    <name type="scientific">Dehalogenimonas alkenigignens</name>
    <dbReference type="NCBI Taxonomy" id="1217799"/>
    <lineage>
        <taxon>Bacteria</taxon>
        <taxon>Bacillati</taxon>
        <taxon>Chloroflexota</taxon>
        <taxon>Dehalococcoidia</taxon>
        <taxon>Dehalococcoidales</taxon>
        <taxon>Dehalococcoidaceae</taxon>
        <taxon>Dehalogenimonas</taxon>
    </lineage>
</organism>
<feature type="transmembrane region" description="Helical" evidence="1">
    <location>
        <begin position="150"/>
        <end position="175"/>
    </location>
</feature>
<reference evidence="2 3" key="1">
    <citation type="submission" date="2015-06" db="EMBL/GenBank/DDBJ databases">
        <title>Genome sequence of the organohalide-respiring Dehalogenimonas alkenigignens type strain (IP3-3T).</title>
        <authorList>
            <person name="Key T.A."/>
            <person name="Richmond D.P."/>
            <person name="Bowman K.S."/>
            <person name="Cho Y.-J."/>
            <person name="Chun J."/>
            <person name="da Costa M.S."/>
            <person name="Rainey F.A."/>
            <person name="Moe W.M."/>
        </authorList>
    </citation>
    <scope>NUCLEOTIDE SEQUENCE [LARGE SCALE GENOMIC DNA]</scope>
    <source>
        <strain evidence="2 3">IP3-3</strain>
    </source>
</reference>
<keyword evidence="3" id="KW-1185">Reference proteome</keyword>
<keyword evidence="1" id="KW-0812">Transmembrane</keyword>
<comment type="caution">
    <text evidence="2">The sequence shown here is derived from an EMBL/GenBank/DDBJ whole genome shotgun (WGS) entry which is preliminary data.</text>
</comment>
<evidence type="ECO:0008006" key="4">
    <source>
        <dbReference type="Google" id="ProtNLM"/>
    </source>
</evidence>
<keyword evidence="1" id="KW-1133">Transmembrane helix</keyword>
<feature type="transmembrane region" description="Helical" evidence="1">
    <location>
        <begin position="187"/>
        <end position="207"/>
    </location>
</feature>
<feature type="transmembrane region" description="Helical" evidence="1">
    <location>
        <begin position="117"/>
        <end position="138"/>
    </location>
</feature>
<evidence type="ECO:0000256" key="1">
    <source>
        <dbReference type="SAM" id="Phobius"/>
    </source>
</evidence>
<accession>A0A0W0GH14</accession>
<protein>
    <recommendedName>
        <fullName evidence="4">PAP2 superfamily</fullName>
    </recommendedName>
</protein>
<sequence length="209" mass="22908">MPVSTIKMAMAPRYARMISNIFHPWAMLVPTTAMTACHVYKEPIECTKWTVLALLPAFVFPFFYTLLRARAQSNGGIHQKVSRSLVRDDPGQLLILTLLFGAPAILILLVLNSAPDLPIMFTGFTAVMLATALVNLRYRASFHISMITSMQVALLFVYGPIGLVFIPLLPIIGLSRFKLGEHTLKQILAGLTIGIVVSGVVFLILGLGQ</sequence>
<feature type="transmembrane region" description="Helical" evidence="1">
    <location>
        <begin position="93"/>
        <end position="111"/>
    </location>
</feature>
<proteinExistence type="predicted"/>
<dbReference type="EMBL" id="LFDV01000002">
    <property type="protein sequence ID" value="KTB47821.1"/>
    <property type="molecule type" value="Genomic_DNA"/>
</dbReference>
<keyword evidence="1" id="KW-0472">Membrane</keyword>
<dbReference type="STRING" id="1217799.DEALK_06660"/>
<dbReference type="AlphaFoldDB" id="A0A0W0GH14"/>
<evidence type="ECO:0000313" key="2">
    <source>
        <dbReference type="EMBL" id="KTB47821.1"/>
    </source>
</evidence>
<gene>
    <name evidence="2" type="ORF">DEALK_06660</name>
</gene>
<dbReference type="Proteomes" id="UP000053947">
    <property type="component" value="Unassembled WGS sequence"/>
</dbReference>
<feature type="transmembrane region" description="Helical" evidence="1">
    <location>
        <begin position="49"/>
        <end position="67"/>
    </location>
</feature>
<evidence type="ECO:0000313" key="3">
    <source>
        <dbReference type="Proteomes" id="UP000053947"/>
    </source>
</evidence>